<dbReference type="Proteomes" id="UP000593576">
    <property type="component" value="Unassembled WGS sequence"/>
</dbReference>
<protein>
    <submittedName>
        <fullName evidence="1">Uncharacterized protein</fullName>
    </submittedName>
</protein>
<proteinExistence type="predicted"/>
<sequence>MAILQNLQRRTLSGELHGYFRMRSCIDGEILIGFLCYEFGELLVMPHYWCLGNIGQCNSCLQLRY</sequence>
<evidence type="ECO:0000313" key="2">
    <source>
        <dbReference type="Proteomes" id="UP000593576"/>
    </source>
</evidence>
<comment type="caution">
    <text evidence="1">The sequence shown here is derived from an EMBL/GenBank/DDBJ whole genome shotgun (WGS) entry which is preliminary data.</text>
</comment>
<dbReference type="EMBL" id="JABFAF010276574">
    <property type="protein sequence ID" value="MBA0879905.1"/>
    <property type="molecule type" value="Genomic_DNA"/>
</dbReference>
<keyword evidence="2" id="KW-1185">Reference proteome</keyword>
<name>A0A7J9N9B2_GOSSC</name>
<reference evidence="1 2" key="1">
    <citation type="journal article" date="2019" name="Genome Biol. Evol.">
        <title>Insights into the evolution of the New World diploid cottons (Gossypium, subgenus Houzingenia) based on genome sequencing.</title>
        <authorList>
            <person name="Grover C.E."/>
            <person name="Arick M.A. 2nd"/>
            <person name="Thrash A."/>
            <person name="Conover J.L."/>
            <person name="Sanders W.S."/>
            <person name="Peterson D.G."/>
            <person name="Frelichowski J.E."/>
            <person name="Scheffler J.A."/>
            <person name="Scheffler B.E."/>
            <person name="Wendel J.F."/>
        </authorList>
    </citation>
    <scope>NUCLEOTIDE SEQUENCE [LARGE SCALE GENOMIC DNA]</scope>
    <source>
        <strain evidence="1">1</strain>
        <tissue evidence="1">Leaf</tissue>
    </source>
</reference>
<evidence type="ECO:0000313" key="1">
    <source>
        <dbReference type="EMBL" id="MBA0879905.1"/>
    </source>
</evidence>
<organism evidence="1 2">
    <name type="scientific">Gossypium schwendimanii</name>
    <name type="common">Cotton</name>
    <dbReference type="NCBI Taxonomy" id="34291"/>
    <lineage>
        <taxon>Eukaryota</taxon>
        <taxon>Viridiplantae</taxon>
        <taxon>Streptophyta</taxon>
        <taxon>Embryophyta</taxon>
        <taxon>Tracheophyta</taxon>
        <taxon>Spermatophyta</taxon>
        <taxon>Magnoliopsida</taxon>
        <taxon>eudicotyledons</taxon>
        <taxon>Gunneridae</taxon>
        <taxon>Pentapetalae</taxon>
        <taxon>rosids</taxon>
        <taxon>malvids</taxon>
        <taxon>Malvales</taxon>
        <taxon>Malvaceae</taxon>
        <taxon>Malvoideae</taxon>
        <taxon>Gossypium</taxon>
    </lineage>
</organism>
<dbReference type="AlphaFoldDB" id="A0A7J9N9B2"/>
<accession>A0A7J9N9B2</accession>
<gene>
    <name evidence="1" type="ORF">Goshw_014282</name>
</gene>